<dbReference type="AlphaFoldDB" id="A0A8H5Y8Y2"/>
<feature type="compositionally biased region" description="Low complexity" evidence="1">
    <location>
        <begin position="7"/>
        <end position="23"/>
    </location>
</feature>
<keyword evidence="3" id="KW-1185">Reference proteome</keyword>
<reference evidence="2 3" key="1">
    <citation type="submission" date="2020-05" db="EMBL/GenBank/DDBJ databases">
        <title>Identification and distribution of gene clusters putatively required for synthesis of sphingolipid metabolism inhibitors in phylogenetically diverse species of the filamentous fungus Fusarium.</title>
        <authorList>
            <person name="Kim H.-S."/>
            <person name="Busman M."/>
            <person name="Brown D.W."/>
            <person name="Divon H."/>
            <person name="Uhlig S."/>
            <person name="Proctor R.H."/>
        </authorList>
    </citation>
    <scope>NUCLEOTIDE SEQUENCE [LARGE SCALE GENOMIC DNA]</scope>
    <source>
        <strain evidence="2 3">NRRL 66235</strain>
    </source>
</reference>
<gene>
    <name evidence="2" type="ORF">FMUND_10952</name>
</gene>
<dbReference type="Proteomes" id="UP000544331">
    <property type="component" value="Unassembled WGS sequence"/>
</dbReference>
<dbReference type="OrthoDB" id="3563678at2759"/>
<proteinExistence type="predicted"/>
<evidence type="ECO:0000313" key="2">
    <source>
        <dbReference type="EMBL" id="KAF5707734.1"/>
    </source>
</evidence>
<sequence>MSTEVNSLSSSEPSGTVSESPGSAAFTTTSPQVVDTSAFASSPIFGSVLSTITSHVDGISTSAPSSVSATGAISTVSSHAISLPASTSGFGTSTLVSSELIESSVTAESSIVSSESSTKAPSSTEQEESSLLTTTSNETTDMTSTTFGSTSEASSEPASSDSSDTSSSAEETSSDQSTASDSSTTIAESSTEITTTATEASTTTTELMTTTTTAAPQSECQMARSPYTVQGVNFNLSCDSVITGDTSVGVAPTSSFNQCVYYCAVYSACVDVHYERATGPCSGFSSMTRTSANSNFDAAIRI</sequence>
<evidence type="ECO:0000313" key="3">
    <source>
        <dbReference type="Proteomes" id="UP000544331"/>
    </source>
</evidence>
<comment type="caution">
    <text evidence="2">The sequence shown here is derived from an EMBL/GenBank/DDBJ whole genome shotgun (WGS) entry which is preliminary data.</text>
</comment>
<evidence type="ECO:0000256" key="1">
    <source>
        <dbReference type="SAM" id="MobiDB-lite"/>
    </source>
</evidence>
<accession>A0A8H5Y8Y2</accession>
<protein>
    <recommendedName>
        <fullName evidence="4">Apple domain-containing protein</fullName>
    </recommendedName>
</protein>
<name>A0A8H5Y8Y2_9HYPO</name>
<feature type="region of interest" description="Disordered" evidence="1">
    <location>
        <begin position="1"/>
        <end position="29"/>
    </location>
</feature>
<organism evidence="2 3">
    <name type="scientific">Fusarium mundagurra</name>
    <dbReference type="NCBI Taxonomy" id="1567541"/>
    <lineage>
        <taxon>Eukaryota</taxon>
        <taxon>Fungi</taxon>
        <taxon>Dikarya</taxon>
        <taxon>Ascomycota</taxon>
        <taxon>Pezizomycotina</taxon>
        <taxon>Sordariomycetes</taxon>
        <taxon>Hypocreomycetidae</taxon>
        <taxon>Hypocreales</taxon>
        <taxon>Nectriaceae</taxon>
        <taxon>Fusarium</taxon>
        <taxon>Fusarium fujikuroi species complex</taxon>
    </lineage>
</organism>
<evidence type="ECO:0008006" key="4">
    <source>
        <dbReference type="Google" id="ProtNLM"/>
    </source>
</evidence>
<dbReference type="EMBL" id="JAAOAN010000410">
    <property type="protein sequence ID" value="KAF5707734.1"/>
    <property type="molecule type" value="Genomic_DNA"/>
</dbReference>
<feature type="region of interest" description="Disordered" evidence="1">
    <location>
        <begin position="105"/>
        <end position="217"/>
    </location>
</feature>